<organism evidence="2 3">
    <name type="scientific">Bursaphelenchus okinawaensis</name>
    <dbReference type="NCBI Taxonomy" id="465554"/>
    <lineage>
        <taxon>Eukaryota</taxon>
        <taxon>Metazoa</taxon>
        <taxon>Ecdysozoa</taxon>
        <taxon>Nematoda</taxon>
        <taxon>Chromadorea</taxon>
        <taxon>Rhabditida</taxon>
        <taxon>Tylenchina</taxon>
        <taxon>Tylenchomorpha</taxon>
        <taxon>Aphelenchoidea</taxon>
        <taxon>Aphelenchoididae</taxon>
        <taxon>Bursaphelenchus</taxon>
    </lineage>
</organism>
<name>A0A811K8I3_9BILA</name>
<evidence type="ECO:0000313" key="2">
    <source>
        <dbReference type="EMBL" id="CAD5211330.1"/>
    </source>
</evidence>
<dbReference type="PANTHER" id="PTHR21106">
    <property type="entry name" value="NADH DEHYDROGENASE [UBIQUINONE] 1 BETA SUBCOMPLEX SUBUNIT 6"/>
    <property type="match status" value="1"/>
</dbReference>
<keyword evidence="3" id="KW-1185">Reference proteome</keyword>
<reference evidence="2" key="1">
    <citation type="submission" date="2020-09" db="EMBL/GenBank/DDBJ databases">
        <authorList>
            <person name="Kikuchi T."/>
        </authorList>
    </citation>
    <scope>NUCLEOTIDE SEQUENCE</scope>
    <source>
        <strain evidence="2">SH1</strain>
    </source>
</reference>
<evidence type="ECO:0000256" key="1">
    <source>
        <dbReference type="SAM" id="MobiDB-lite"/>
    </source>
</evidence>
<evidence type="ECO:0000313" key="3">
    <source>
        <dbReference type="Proteomes" id="UP000614601"/>
    </source>
</evidence>
<feature type="region of interest" description="Disordered" evidence="1">
    <location>
        <begin position="1"/>
        <end position="35"/>
    </location>
</feature>
<dbReference type="AlphaFoldDB" id="A0A811K8I3"/>
<dbReference type="Proteomes" id="UP000614601">
    <property type="component" value="Unassembled WGS sequence"/>
</dbReference>
<dbReference type="Pfam" id="PF09782">
    <property type="entry name" value="NDUF_B6"/>
    <property type="match status" value="1"/>
</dbReference>
<dbReference type="PANTHER" id="PTHR21106:SF2">
    <property type="entry name" value="NADH DEHYDROGENASE [UBIQUINONE] 1 BETA SUBCOMPLEX SUBUNIT 6"/>
    <property type="match status" value="1"/>
</dbReference>
<dbReference type="GO" id="GO:0006120">
    <property type="term" value="P:mitochondrial electron transport, NADH to ubiquinone"/>
    <property type="evidence" value="ECO:0007669"/>
    <property type="project" value="InterPro"/>
</dbReference>
<evidence type="ECO:0008006" key="4">
    <source>
        <dbReference type="Google" id="ProtNLM"/>
    </source>
</evidence>
<dbReference type="GO" id="GO:0005739">
    <property type="term" value="C:mitochondrion"/>
    <property type="evidence" value="ECO:0007669"/>
    <property type="project" value="GOC"/>
</dbReference>
<sequence>MGQSYSLPEKTGPSPFTRSGEPPVKLNQTTDKPQHRVNDVMSLQLHMADERQRMAGLSPAEREWRMKWLKDQHLHPDEPIHVDAIHRQLNPVRMLYRRPWDLFYTKVLVKRLGPYYGLAFRQMVPKLIIGFLTIQFVYYQWKYQAKNWEAYSGLTTFVENPIRDKKKIEEEYPGLYAKAMYNDKQYDYHDRTYQQRLTHRDVGEPNRKY</sequence>
<dbReference type="Proteomes" id="UP000783686">
    <property type="component" value="Unassembled WGS sequence"/>
</dbReference>
<proteinExistence type="predicted"/>
<protein>
    <recommendedName>
        <fullName evidence="4">Complex I-B17</fullName>
    </recommendedName>
</protein>
<dbReference type="EMBL" id="CAJFDH010000002">
    <property type="protein sequence ID" value="CAD5211330.1"/>
    <property type="molecule type" value="Genomic_DNA"/>
</dbReference>
<dbReference type="InterPro" id="IPR019174">
    <property type="entry name" value="NADH_DH_b-subcmplx_su6"/>
</dbReference>
<dbReference type="OrthoDB" id="5824032at2759"/>
<dbReference type="EMBL" id="CAJFCW020000002">
    <property type="protein sequence ID" value="CAG9093211.1"/>
    <property type="molecule type" value="Genomic_DNA"/>
</dbReference>
<accession>A0A811K8I3</accession>
<gene>
    <name evidence="2" type="ORF">BOKJ2_LOCUS3640</name>
</gene>
<comment type="caution">
    <text evidence="2">The sequence shown here is derived from an EMBL/GenBank/DDBJ whole genome shotgun (WGS) entry which is preliminary data.</text>
</comment>